<organism evidence="1 2">
    <name type="scientific">Candidatus Accumulibacter affinis</name>
    <dbReference type="NCBI Taxonomy" id="2954384"/>
    <lineage>
        <taxon>Bacteria</taxon>
        <taxon>Pseudomonadati</taxon>
        <taxon>Pseudomonadota</taxon>
        <taxon>Betaproteobacteria</taxon>
        <taxon>Candidatus Accumulibacter</taxon>
    </lineage>
</organism>
<evidence type="ECO:0000313" key="2">
    <source>
        <dbReference type="Proteomes" id="UP000706151"/>
    </source>
</evidence>
<name>A0A935T834_9PROT</name>
<protein>
    <submittedName>
        <fullName evidence="1">Uncharacterized protein</fullName>
    </submittedName>
</protein>
<dbReference type="EMBL" id="JADJOT010000007">
    <property type="protein sequence ID" value="MBK7953886.1"/>
    <property type="molecule type" value="Genomic_DNA"/>
</dbReference>
<evidence type="ECO:0000313" key="1">
    <source>
        <dbReference type="EMBL" id="MBK7953886.1"/>
    </source>
</evidence>
<reference evidence="1 2" key="1">
    <citation type="submission" date="2020-10" db="EMBL/GenBank/DDBJ databases">
        <title>Connecting structure to function with the recovery of over 1000 high-quality activated sludge metagenome-assembled genomes encoding full-length rRNA genes using long-read sequencing.</title>
        <authorList>
            <person name="Singleton C.M."/>
            <person name="Petriglieri F."/>
            <person name="Kristensen J.M."/>
            <person name="Kirkegaard R.H."/>
            <person name="Michaelsen T.Y."/>
            <person name="Andersen M.H."/>
            <person name="Karst S.M."/>
            <person name="Dueholm M.S."/>
            <person name="Nielsen P.H."/>
            <person name="Albertsen M."/>
        </authorList>
    </citation>
    <scope>NUCLEOTIDE SEQUENCE [LARGE SCALE GENOMIC DNA]</scope>
    <source>
        <strain evidence="1">Fred_18-Q3-R57-64_BAT3C.720</strain>
    </source>
</reference>
<comment type="caution">
    <text evidence="1">The sequence shown here is derived from an EMBL/GenBank/DDBJ whole genome shotgun (WGS) entry which is preliminary data.</text>
</comment>
<accession>A0A935T834</accession>
<dbReference type="AlphaFoldDB" id="A0A935T834"/>
<sequence length="340" mass="38861">MIYEYALEPALVVDWALANIGRCVGQFGLDYRRLVSDFPKDWKGLVYADFLARYDYDYGHPDVTNTQPVLDAFLQILTDCMVPRKIDLPQESVWLSEAVKEHSQRPFHAIFARERAEGSPPAVITERNLDDVRDKHWWLPTIRTTPKSAPDIALNLRPLLQAASQIFIVDPYFDASKERFQKTFSEIMRQTAMPPRAVSSSPVISLMTGVERAFRERDKPTNEQELEKRRTEEGKVAVEIMRQARCHLAALIPNGLSVNFSVLKNATRGDPLHNRFVLTNVGGVTVPYGLDNYERDDGHCAKDDLTPMPQGIYWERWKQYAEGKGVEVVCGPEEIPRSRR</sequence>
<proteinExistence type="predicted"/>
<gene>
    <name evidence="1" type="ORF">IPK02_07960</name>
</gene>
<dbReference type="Proteomes" id="UP000706151">
    <property type="component" value="Unassembled WGS sequence"/>
</dbReference>